<dbReference type="EMBL" id="JAWNFY010000006">
    <property type="protein sequence ID" value="MDY5146002.1"/>
    <property type="molecule type" value="Genomic_DNA"/>
</dbReference>
<keyword evidence="2" id="KW-0808">Transferase</keyword>
<reference evidence="2 4" key="1">
    <citation type="submission" date="2023-10" db="EMBL/GenBank/DDBJ databases">
        <title>Whole Genome based description of the genera Actinobaculum and Actinotignum reveals a complex phylogenetic relationship within the species included in the genus Actinotignum.</title>
        <authorList>
            <person name="Jensen C.S."/>
            <person name="Dargis R."/>
            <person name="Kemp M."/>
            <person name="Christensen J.J."/>
        </authorList>
    </citation>
    <scope>NUCLEOTIDE SEQUENCE</scope>
    <source>
        <strain evidence="3 4">SLA_B089</strain>
        <strain evidence="2">SLA_B245</strain>
    </source>
</reference>
<dbReference type="GeneID" id="92814622"/>
<dbReference type="EMBL" id="JAWNFV010000008">
    <property type="protein sequence ID" value="MDY5140636.1"/>
    <property type="molecule type" value="Genomic_DNA"/>
</dbReference>
<dbReference type="Proteomes" id="UP001284901">
    <property type="component" value="Unassembled WGS sequence"/>
</dbReference>
<evidence type="ECO:0000313" key="4">
    <source>
        <dbReference type="Proteomes" id="UP001284901"/>
    </source>
</evidence>
<evidence type="ECO:0000259" key="1">
    <source>
        <dbReference type="Pfam" id="PF00535"/>
    </source>
</evidence>
<dbReference type="InterPro" id="IPR001173">
    <property type="entry name" value="Glyco_trans_2-like"/>
</dbReference>
<protein>
    <submittedName>
        <fullName evidence="2">Glycosyltransferase family 2 protein</fullName>
        <ecNumber evidence="2">2.4.-.-</ecNumber>
    </submittedName>
</protein>
<evidence type="ECO:0000313" key="2">
    <source>
        <dbReference type="EMBL" id="MDY5140636.1"/>
    </source>
</evidence>
<dbReference type="InterPro" id="IPR029044">
    <property type="entry name" value="Nucleotide-diphossugar_trans"/>
</dbReference>
<proteinExistence type="predicted"/>
<keyword evidence="2" id="KW-0328">Glycosyltransferase</keyword>
<dbReference type="RefSeq" id="WP_087070495.1">
    <property type="nucleotide sequence ID" value="NZ_CAUPFC010000016.1"/>
</dbReference>
<gene>
    <name evidence="2" type="ORF">R6G74_04835</name>
    <name evidence="3" type="ORF">R6P33_03040</name>
</gene>
<dbReference type="PANTHER" id="PTHR43685">
    <property type="entry name" value="GLYCOSYLTRANSFERASE"/>
    <property type="match status" value="1"/>
</dbReference>
<dbReference type="InterPro" id="IPR050834">
    <property type="entry name" value="Glycosyltransf_2"/>
</dbReference>
<evidence type="ECO:0000313" key="3">
    <source>
        <dbReference type="EMBL" id="MDY5146002.1"/>
    </source>
</evidence>
<organism evidence="2 5">
    <name type="scientific">Actinotignum timonense</name>
    <dbReference type="NCBI Taxonomy" id="1870995"/>
    <lineage>
        <taxon>Bacteria</taxon>
        <taxon>Bacillati</taxon>
        <taxon>Actinomycetota</taxon>
        <taxon>Actinomycetes</taxon>
        <taxon>Actinomycetales</taxon>
        <taxon>Actinomycetaceae</taxon>
        <taxon>Actinotignum</taxon>
    </lineage>
</organism>
<dbReference type="PANTHER" id="PTHR43685:SF2">
    <property type="entry name" value="GLYCOSYLTRANSFERASE 2-LIKE DOMAIN-CONTAINING PROTEIN"/>
    <property type="match status" value="1"/>
</dbReference>
<feature type="domain" description="Glycosyltransferase 2-like" evidence="1">
    <location>
        <begin position="5"/>
        <end position="162"/>
    </location>
</feature>
<name>A0AAW9HKQ8_9ACTO</name>
<dbReference type="EC" id="2.4.-.-" evidence="2"/>
<dbReference type="AlphaFoldDB" id="A0AAW9HKQ8"/>
<dbReference type="GO" id="GO:0016757">
    <property type="term" value="F:glycosyltransferase activity"/>
    <property type="evidence" value="ECO:0007669"/>
    <property type="project" value="UniProtKB-KW"/>
</dbReference>
<sequence length="329" mass="36510">MARVSVITPAYRGEDTIRRAVVSVLGQTMPDVELIVVDDHSPDNTAGVLRDLEKELADSRLTVIYHENNTGVSGARNSALEHASGDYIAFLDGDDYWEPTYLERMLREVESAPDTDVVCCGRTIHLSNGQTRTEHSRFLGTLAGPEAVRAFLTDNLTPFLWDKLFAAATFQGLRFPEHIHRGEDQVVAAIALSRARRVTSIPDALANYVVGTQSLTWGRVPDPQEYEDAARFLAKQLGPEWMAEPENLSAFLVYRTLAMMILAQSAMRSEKDTADIVRAARRAISLPMLRATAQARPQLAAGAALLRTCPALYRKIYLRYVRSTYAIAD</sequence>
<keyword evidence="4" id="KW-1185">Reference proteome</keyword>
<dbReference type="Pfam" id="PF00535">
    <property type="entry name" value="Glycos_transf_2"/>
    <property type="match status" value="1"/>
</dbReference>
<accession>A0AAW9HKQ8</accession>
<dbReference type="SUPFAM" id="SSF53448">
    <property type="entry name" value="Nucleotide-diphospho-sugar transferases"/>
    <property type="match status" value="1"/>
</dbReference>
<evidence type="ECO:0000313" key="5">
    <source>
        <dbReference type="Proteomes" id="UP001288320"/>
    </source>
</evidence>
<dbReference type="Gene3D" id="3.90.550.10">
    <property type="entry name" value="Spore Coat Polysaccharide Biosynthesis Protein SpsA, Chain A"/>
    <property type="match status" value="1"/>
</dbReference>
<dbReference type="CDD" id="cd00761">
    <property type="entry name" value="Glyco_tranf_GTA_type"/>
    <property type="match status" value="1"/>
</dbReference>
<dbReference type="Proteomes" id="UP001288320">
    <property type="component" value="Unassembled WGS sequence"/>
</dbReference>
<comment type="caution">
    <text evidence="2">The sequence shown here is derived from an EMBL/GenBank/DDBJ whole genome shotgun (WGS) entry which is preliminary data.</text>
</comment>